<feature type="compositionally biased region" description="Polar residues" evidence="1">
    <location>
        <begin position="221"/>
        <end position="234"/>
    </location>
</feature>
<dbReference type="PANTHER" id="PTHR47027">
    <property type="entry name" value="REVERSE TRANSCRIPTASE DOMAIN-CONTAINING PROTEIN"/>
    <property type="match status" value="1"/>
</dbReference>
<accession>A0A183SPY4</accession>
<evidence type="ECO:0000256" key="1">
    <source>
        <dbReference type="SAM" id="MobiDB-lite"/>
    </source>
</evidence>
<reference evidence="2 3" key="2">
    <citation type="submission" date="2018-11" db="EMBL/GenBank/DDBJ databases">
        <authorList>
            <consortium name="Pathogen Informatics"/>
        </authorList>
    </citation>
    <scope>NUCLEOTIDE SEQUENCE [LARGE SCALE GENOMIC DNA]</scope>
    <source>
        <strain evidence="2 3">NST_G2</strain>
    </source>
</reference>
<feature type="region of interest" description="Disordered" evidence="1">
    <location>
        <begin position="271"/>
        <end position="300"/>
    </location>
</feature>
<proteinExistence type="predicted"/>
<dbReference type="Proteomes" id="UP000275846">
    <property type="component" value="Unassembled WGS sequence"/>
</dbReference>
<feature type="region of interest" description="Disordered" evidence="1">
    <location>
        <begin position="221"/>
        <end position="249"/>
    </location>
</feature>
<protein>
    <submittedName>
        <fullName evidence="4">Reverse transcriptase domain-containing protein</fullName>
    </submittedName>
</protein>
<evidence type="ECO:0000313" key="4">
    <source>
        <dbReference type="WBParaSite" id="SSLN_0000647901-mRNA-1"/>
    </source>
</evidence>
<organism evidence="4">
    <name type="scientific">Schistocephalus solidus</name>
    <name type="common">Tapeworm</name>
    <dbReference type="NCBI Taxonomy" id="70667"/>
    <lineage>
        <taxon>Eukaryota</taxon>
        <taxon>Metazoa</taxon>
        <taxon>Spiralia</taxon>
        <taxon>Lophotrochozoa</taxon>
        <taxon>Platyhelminthes</taxon>
        <taxon>Cestoda</taxon>
        <taxon>Eucestoda</taxon>
        <taxon>Diphyllobothriidea</taxon>
        <taxon>Diphyllobothriidae</taxon>
        <taxon>Schistocephalus</taxon>
    </lineage>
</organism>
<sequence>MFSVMLMDACHDERPGIRIAYRMDGWLLNQRLMHSHSRVSTATIQELLFAGGCALIAMTEGDIQMRMELFAVTCDNFGLRINAQKSVIIHQPPPNTIFNAARINFDGAQLKFVDTFTYLDRNLPAAPKSTTIRPSISTSDHLVSIDDERLPKRLFYGDVAAGSRRKVGQVRRYKDNPITTPKKMQINPANLEDLARNRPAWRRTDSWITALKAKFWQESPQRLGSTPQMPNPSQHAHAVNAPSSRESALSTTFGRNAPTIQQLQLLRPLLPTLLPTPSPPMVTPGTNSTNFCHHSDNIQY</sequence>
<keyword evidence="3" id="KW-1185">Reference proteome</keyword>
<dbReference type="OrthoDB" id="425014at2759"/>
<evidence type="ECO:0000313" key="2">
    <source>
        <dbReference type="EMBL" id="VDL92667.1"/>
    </source>
</evidence>
<dbReference type="EMBL" id="UYSU01033619">
    <property type="protein sequence ID" value="VDL92667.1"/>
    <property type="molecule type" value="Genomic_DNA"/>
</dbReference>
<name>A0A183SPY4_SCHSO</name>
<evidence type="ECO:0000313" key="3">
    <source>
        <dbReference type="Proteomes" id="UP000275846"/>
    </source>
</evidence>
<dbReference type="WBParaSite" id="SSLN_0000647901-mRNA-1">
    <property type="protein sequence ID" value="SSLN_0000647901-mRNA-1"/>
    <property type="gene ID" value="SSLN_0000647901"/>
</dbReference>
<gene>
    <name evidence="2" type="ORF">SSLN_LOCUS6282</name>
</gene>
<dbReference type="PANTHER" id="PTHR47027:SF20">
    <property type="entry name" value="REVERSE TRANSCRIPTASE-LIKE PROTEIN WITH RNA-DIRECTED DNA POLYMERASE DOMAIN"/>
    <property type="match status" value="1"/>
</dbReference>
<reference evidence="4" key="1">
    <citation type="submission" date="2016-06" db="UniProtKB">
        <authorList>
            <consortium name="WormBaseParasite"/>
        </authorList>
    </citation>
    <scope>IDENTIFICATION</scope>
</reference>
<dbReference type="AlphaFoldDB" id="A0A183SPY4"/>